<evidence type="ECO:0000313" key="2">
    <source>
        <dbReference type="Proteomes" id="UP000074108"/>
    </source>
</evidence>
<dbReference type="Proteomes" id="UP000074108">
    <property type="component" value="Unassembled WGS sequence"/>
</dbReference>
<dbReference type="EMBL" id="LDYG01000028">
    <property type="protein sequence ID" value="KUP06539.1"/>
    <property type="molecule type" value="Genomic_DNA"/>
</dbReference>
<sequence>MNEFARFHGFLHNISSLEEEMIPQIEYLTMKWNLDNISRTKAYQLFFSAFPEVHWSFLASMVSRNAGWNMTDLEGSVFSKLLSSKHRQELFSTYERANWHIFHDAFPQLLLYEYSTKLQCEKFHLLKKFNVSSYMEDEWNYFYKHKNKERLVNSLIINEQNVIQHPLIQHPYYKKNIFGSFLFLFQDWFHFSTVIFPTLHGKLYGYTVRDFTNLSKRIELGKKLYSILFHKDLHEHFLQFSRSVEHSGSRRDYEKYIGCKTSVSPILRLTFPIVSHHIHTQPDWSKNSKIKKAWVQPVNPVEHPELTDWFIRKRKELLIASLLFSTK</sequence>
<dbReference type="InterPro" id="IPR019658">
    <property type="entry name" value="DUF2515"/>
</dbReference>
<dbReference type="PATRIC" id="fig|1150625.3.peg.1784"/>
<evidence type="ECO:0008006" key="3">
    <source>
        <dbReference type="Google" id="ProtNLM"/>
    </source>
</evidence>
<dbReference type="STRING" id="1150625.Q75_08430"/>
<keyword evidence="2" id="KW-1185">Reference proteome</keyword>
<comment type="caution">
    <text evidence="1">The sequence shown here is derived from an EMBL/GenBank/DDBJ whole genome shotgun (WGS) entry which is preliminary data.</text>
</comment>
<gene>
    <name evidence="1" type="ORF">Q75_08430</name>
</gene>
<name>A0A147K8K8_9BACI</name>
<reference evidence="1 2" key="1">
    <citation type="journal article" date="2016" name="Front. Microbiol.">
        <title>Microevolution Analysis of Bacillus coahuilensis Unveils Differences in Phosphorus Acquisition Strategies and Their Regulation.</title>
        <authorList>
            <person name="Gomez-Lunar Z."/>
            <person name="Hernandez-Gonzalez I."/>
            <person name="Rodriguez-Torres M.D."/>
            <person name="Souza V."/>
            <person name="Olmedo-Alvarez G."/>
        </authorList>
    </citation>
    <scope>NUCLEOTIDE SEQUENCE [LARGE SCALE GENOMIC DNA]</scope>
    <source>
        <strain evidence="2">p1.1.43</strain>
    </source>
</reference>
<accession>A0A147K8K8</accession>
<dbReference type="RefSeq" id="WP_059351074.1">
    <property type="nucleotide sequence ID" value="NZ_LDYG01000028.1"/>
</dbReference>
<dbReference type="AlphaFoldDB" id="A0A147K8K8"/>
<evidence type="ECO:0000313" key="1">
    <source>
        <dbReference type="EMBL" id="KUP06539.1"/>
    </source>
</evidence>
<organism evidence="1 2">
    <name type="scientific">Bacillus coahuilensis p1.1.43</name>
    <dbReference type="NCBI Taxonomy" id="1150625"/>
    <lineage>
        <taxon>Bacteria</taxon>
        <taxon>Bacillati</taxon>
        <taxon>Bacillota</taxon>
        <taxon>Bacilli</taxon>
        <taxon>Bacillales</taxon>
        <taxon>Bacillaceae</taxon>
        <taxon>Bacillus</taxon>
    </lineage>
</organism>
<dbReference type="Pfam" id="PF10720">
    <property type="entry name" value="DUF2515"/>
    <property type="match status" value="1"/>
</dbReference>
<protein>
    <recommendedName>
        <fullName evidence="3">DUF2515 domain-containing protein</fullName>
    </recommendedName>
</protein>
<proteinExistence type="predicted"/>